<protein>
    <submittedName>
        <fullName evidence="3">FecR domain-containing protein</fullName>
    </submittedName>
</protein>
<feature type="chain" id="PRO_5037133194" evidence="1">
    <location>
        <begin position="28"/>
        <end position="199"/>
    </location>
</feature>
<evidence type="ECO:0000313" key="3">
    <source>
        <dbReference type="EMBL" id="QRG06621.1"/>
    </source>
</evidence>
<name>A0A974PNL5_9HYPH</name>
<dbReference type="PANTHER" id="PTHR38731:SF3">
    <property type="entry name" value="BLL6125 PROTEIN"/>
    <property type="match status" value="1"/>
</dbReference>
<dbReference type="KEGG" id="xdi:EZH22_27510"/>
<evidence type="ECO:0000313" key="4">
    <source>
        <dbReference type="Proteomes" id="UP000596427"/>
    </source>
</evidence>
<dbReference type="Pfam" id="PF04773">
    <property type="entry name" value="FecR"/>
    <property type="match status" value="1"/>
</dbReference>
<dbReference type="RefSeq" id="WP_203193528.1">
    <property type="nucleotide sequence ID" value="NZ_CP063362.1"/>
</dbReference>
<dbReference type="PANTHER" id="PTHR38731">
    <property type="entry name" value="LIPL45-RELATED LIPOPROTEIN-RELATED"/>
    <property type="match status" value="1"/>
</dbReference>
<keyword evidence="4" id="KW-1185">Reference proteome</keyword>
<keyword evidence="1" id="KW-0732">Signal</keyword>
<feature type="domain" description="FecR protein" evidence="2">
    <location>
        <begin position="62"/>
        <end position="155"/>
    </location>
</feature>
<sequence length="199" mass="20272">MTVSRRSMLSLAAAAVMPSLLPRHAGAAGDAGAVIAVSGESRAERGGRSLDLAVGDAVLVGDAVSTAAEARLAMRFGAARILLGSRTRLRIDRFLVSQGGVFALGDGAMLFDGPQGGPGGEVTTPFGRLAVRGTRFFAGPSDSRFSVFVARGAVRVSAGDAIVDLGPGEGTDFEAAGAPPTPPRRWGEARIRTALALVE</sequence>
<organism evidence="3 4">
    <name type="scientific">Xanthobacter dioxanivorans</name>
    <dbReference type="NCBI Taxonomy" id="2528964"/>
    <lineage>
        <taxon>Bacteria</taxon>
        <taxon>Pseudomonadati</taxon>
        <taxon>Pseudomonadota</taxon>
        <taxon>Alphaproteobacteria</taxon>
        <taxon>Hyphomicrobiales</taxon>
        <taxon>Xanthobacteraceae</taxon>
        <taxon>Xanthobacter</taxon>
    </lineage>
</organism>
<dbReference type="EMBL" id="CP063362">
    <property type="protein sequence ID" value="QRG06621.1"/>
    <property type="molecule type" value="Genomic_DNA"/>
</dbReference>
<feature type="signal peptide" evidence="1">
    <location>
        <begin position="1"/>
        <end position="27"/>
    </location>
</feature>
<dbReference type="AlphaFoldDB" id="A0A974PNL5"/>
<evidence type="ECO:0000256" key="1">
    <source>
        <dbReference type="SAM" id="SignalP"/>
    </source>
</evidence>
<proteinExistence type="predicted"/>
<dbReference type="InterPro" id="IPR006311">
    <property type="entry name" value="TAT_signal"/>
</dbReference>
<dbReference type="PROSITE" id="PS51318">
    <property type="entry name" value="TAT"/>
    <property type="match status" value="1"/>
</dbReference>
<dbReference type="InterPro" id="IPR006860">
    <property type="entry name" value="FecR"/>
</dbReference>
<dbReference type="Gene3D" id="2.60.120.1440">
    <property type="match status" value="1"/>
</dbReference>
<reference evidence="3 4" key="1">
    <citation type="submission" date="2020-10" db="EMBL/GenBank/DDBJ databases">
        <title>Degradation of 1,4-Dioxane by Xanthobacter sp. YN2, via a Novel Group-2 Soluble Di-Iron Monooxygenase.</title>
        <authorList>
            <person name="Ma F."/>
            <person name="Wang Y."/>
            <person name="Yang J."/>
            <person name="Guo H."/>
            <person name="Su D."/>
            <person name="Yu L."/>
        </authorList>
    </citation>
    <scope>NUCLEOTIDE SEQUENCE [LARGE SCALE GENOMIC DNA]</scope>
    <source>
        <strain evidence="3 4">YN2</strain>
    </source>
</reference>
<dbReference type="Proteomes" id="UP000596427">
    <property type="component" value="Chromosome"/>
</dbReference>
<gene>
    <name evidence="3" type="ORF">EZH22_27510</name>
</gene>
<evidence type="ECO:0000259" key="2">
    <source>
        <dbReference type="Pfam" id="PF04773"/>
    </source>
</evidence>
<accession>A0A974PNL5</accession>